<feature type="compositionally biased region" description="Acidic residues" evidence="7">
    <location>
        <begin position="525"/>
        <end position="537"/>
    </location>
</feature>
<evidence type="ECO:0000256" key="3">
    <source>
        <dbReference type="ARBA" id="ARBA00022679"/>
    </source>
</evidence>
<protein>
    <recommendedName>
        <fullName evidence="2">histidine kinase</fullName>
        <ecNumber evidence="2">2.7.13.3</ecNumber>
    </recommendedName>
</protein>
<keyword evidence="3" id="KW-0808">Transferase</keyword>
<dbReference type="InterPro" id="IPR005467">
    <property type="entry name" value="His_kinase_dom"/>
</dbReference>
<evidence type="ECO:0000256" key="1">
    <source>
        <dbReference type="ARBA" id="ARBA00000085"/>
    </source>
</evidence>
<gene>
    <name evidence="10" type="ORF">EA462_10395</name>
</gene>
<dbReference type="GO" id="GO:0005524">
    <property type="term" value="F:ATP binding"/>
    <property type="evidence" value="ECO:0007669"/>
    <property type="project" value="UniProtKB-KW"/>
</dbReference>
<evidence type="ECO:0000256" key="7">
    <source>
        <dbReference type="SAM" id="MobiDB-lite"/>
    </source>
</evidence>
<dbReference type="PANTHER" id="PTHR44936:SF10">
    <property type="entry name" value="SENSOR PROTEIN RSTB"/>
    <property type="match status" value="1"/>
</dbReference>
<dbReference type="Proteomes" id="UP000273828">
    <property type="component" value="Unassembled WGS sequence"/>
</dbReference>
<dbReference type="InterPro" id="IPR036890">
    <property type="entry name" value="HATPase_C_sf"/>
</dbReference>
<dbReference type="PANTHER" id="PTHR44936">
    <property type="entry name" value="SENSOR PROTEIN CREC"/>
    <property type="match status" value="1"/>
</dbReference>
<evidence type="ECO:0000256" key="2">
    <source>
        <dbReference type="ARBA" id="ARBA00012438"/>
    </source>
</evidence>
<dbReference type="EC" id="2.7.13.3" evidence="2"/>
<dbReference type="InterPro" id="IPR050980">
    <property type="entry name" value="2C_sensor_his_kinase"/>
</dbReference>
<evidence type="ECO:0000256" key="8">
    <source>
        <dbReference type="SAM" id="Phobius"/>
    </source>
</evidence>
<dbReference type="PROSITE" id="PS50109">
    <property type="entry name" value="HIS_KIN"/>
    <property type="match status" value="1"/>
</dbReference>
<dbReference type="CDD" id="cd00075">
    <property type="entry name" value="HATPase"/>
    <property type="match status" value="1"/>
</dbReference>
<reference evidence="10 11" key="1">
    <citation type="submission" date="2018-10" db="EMBL/GenBank/DDBJ databases">
        <title>Natrarchaeobius chitinivorans gen. nov., sp. nov., and Natrarchaeobius haloalkaliphilus sp. nov., alkaliphilic, chitin-utilizing haloarchaea from hypersaline alkaline lakes.</title>
        <authorList>
            <person name="Sorokin D.Y."/>
            <person name="Elcheninov A.G."/>
            <person name="Kostrikina N.A."/>
            <person name="Bale N.J."/>
            <person name="Sinninghe Damste J.S."/>
            <person name="Khijniak T.V."/>
            <person name="Kublanov I.V."/>
            <person name="Toshchakov S.V."/>
        </authorList>
    </citation>
    <scope>NUCLEOTIDE SEQUENCE [LARGE SCALE GENOMIC DNA]</scope>
    <source>
        <strain evidence="10 11">AArcht-Sl</strain>
    </source>
</reference>
<dbReference type="Gene3D" id="3.30.565.10">
    <property type="entry name" value="Histidine kinase-like ATPase, C-terminal domain"/>
    <property type="match status" value="1"/>
</dbReference>
<keyword evidence="4" id="KW-0547">Nucleotide-binding</keyword>
<keyword evidence="11" id="KW-1185">Reference proteome</keyword>
<feature type="region of interest" description="Disordered" evidence="7">
    <location>
        <begin position="521"/>
        <end position="557"/>
    </location>
</feature>
<organism evidence="10 11">
    <name type="scientific">Natrarchaeobius halalkaliphilus</name>
    <dbReference type="NCBI Taxonomy" id="1679091"/>
    <lineage>
        <taxon>Archaea</taxon>
        <taxon>Methanobacteriati</taxon>
        <taxon>Methanobacteriota</taxon>
        <taxon>Stenosarchaea group</taxon>
        <taxon>Halobacteria</taxon>
        <taxon>Halobacteriales</taxon>
        <taxon>Natrialbaceae</taxon>
        <taxon>Natrarchaeobius</taxon>
    </lineage>
</organism>
<keyword evidence="8" id="KW-1133">Transmembrane helix</keyword>
<comment type="caution">
    <text evidence="10">The sequence shown here is derived from an EMBL/GenBank/DDBJ whole genome shotgun (WGS) entry which is preliminary data.</text>
</comment>
<dbReference type="SUPFAM" id="SSF55874">
    <property type="entry name" value="ATPase domain of HSP90 chaperone/DNA topoisomerase II/histidine kinase"/>
    <property type="match status" value="1"/>
</dbReference>
<dbReference type="Pfam" id="PF02518">
    <property type="entry name" value="HATPase_c"/>
    <property type="match status" value="1"/>
</dbReference>
<dbReference type="GO" id="GO:0004673">
    <property type="term" value="F:protein histidine kinase activity"/>
    <property type="evidence" value="ECO:0007669"/>
    <property type="project" value="UniProtKB-EC"/>
</dbReference>
<dbReference type="RefSeq" id="WP_124178496.1">
    <property type="nucleotide sequence ID" value="NZ_REFY01000004.1"/>
</dbReference>
<dbReference type="Gene3D" id="1.10.287.130">
    <property type="match status" value="1"/>
</dbReference>
<dbReference type="CDD" id="cd12914">
    <property type="entry name" value="PDC1_DGC_like"/>
    <property type="match status" value="1"/>
</dbReference>
<evidence type="ECO:0000259" key="9">
    <source>
        <dbReference type="PROSITE" id="PS50109"/>
    </source>
</evidence>
<sequence length="557" mass="60694">MKLTYRFGFVFLLVVFVTVAGLVVTFDAHRSDVVDGADRSLSERADRSASTLDDRIREHQRTVAFAASNPNLAAHGTDRQADTLEQFVELSAFDGASIVDETGQIRAIESTAADDPSDVTGSDLSDRQYVASALAGETSVSDPVSAETGAEIVVISAPIRDGDDVVGSLNGAYYIEDAAPFDSLVTDERSAVTVETNEETVFTDADRLEDPIDERAELETVDWTVVVHRERSVVTSPVDRLVESYVLLAVALLGSVFVFGIWMYRSNVTRIGRFRKRIRAIERREYGSDTPIGGHAEWQRIDDALDGLADSLARREQMLFVLNRILRHNLRNTLTVVTGRADELESTLEGEDREAAAEIATAARELLDDAERARMTEALVDPVDTQECRADVATMVRDRVDRLVRTGESERNDSRSISVFGPQRAIAACGTEVSIAIDELLENAVEHAGPEPSVAVEIVSTSDRVRIRIEDDGPGIPADDVAVITGKRELSQVNHTGGIGLWLVDWIVSRYDGRLLIPASGTTAADDEELPESDESEGGGTVVLELPRPPAETSADR</sequence>
<dbReference type="EMBL" id="REFY01000004">
    <property type="protein sequence ID" value="RQG88805.1"/>
    <property type="molecule type" value="Genomic_DNA"/>
</dbReference>
<dbReference type="OrthoDB" id="3369at2157"/>
<dbReference type="AlphaFoldDB" id="A0A3N6P174"/>
<keyword evidence="5 10" id="KW-0418">Kinase</keyword>
<comment type="catalytic activity">
    <reaction evidence="1">
        <text>ATP + protein L-histidine = ADP + protein N-phospho-L-histidine.</text>
        <dbReference type="EC" id="2.7.13.3"/>
    </reaction>
</comment>
<keyword evidence="6" id="KW-0067">ATP-binding</keyword>
<evidence type="ECO:0000313" key="10">
    <source>
        <dbReference type="EMBL" id="RQG88805.1"/>
    </source>
</evidence>
<proteinExistence type="predicted"/>
<dbReference type="InterPro" id="IPR003594">
    <property type="entry name" value="HATPase_dom"/>
</dbReference>
<feature type="domain" description="Histidine kinase" evidence="9">
    <location>
        <begin position="325"/>
        <end position="550"/>
    </location>
</feature>
<name>A0A3N6P174_9EURY</name>
<evidence type="ECO:0000256" key="4">
    <source>
        <dbReference type="ARBA" id="ARBA00022741"/>
    </source>
</evidence>
<dbReference type="SMART" id="SM00387">
    <property type="entry name" value="HATPase_c"/>
    <property type="match status" value="1"/>
</dbReference>
<evidence type="ECO:0000256" key="6">
    <source>
        <dbReference type="ARBA" id="ARBA00022840"/>
    </source>
</evidence>
<evidence type="ECO:0000313" key="11">
    <source>
        <dbReference type="Proteomes" id="UP000273828"/>
    </source>
</evidence>
<keyword evidence="8" id="KW-0812">Transmembrane</keyword>
<accession>A0A3N6P174</accession>
<evidence type="ECO:0000256" key="5">
    <source>
        <dbReference type="ARBA" id="ARBA00022777"/>
    </source>
</evidence>
<keyword evidence="8" id="KW-0472">Membrane</keyword>
<dbReference type="Gene3D" id="3.30.450.20">
    <property type="entry name" value="PAS domain"/>
    <property type="match status" value="1"/>
</dbReference>
<feature type="transmembrane region" description="Helical" evidence="8">
    <location>
        <begin position="245"/>
        <end position="264"/>
    </location>
</feature>